<dbReference type="SMART" id="SM00034">
    <property type="entry name" value="CLECT"/>
    <property type="match status" value="2"/>
</dbReference>
<evidence type="ECO:0000256" key="1">
    <source>
        <dbReference type="ARBA" id="ARBA00023157"/>
    </source>
</evidence>
<keyword evidence="7" id="KW-1185">Reference proteome</keyword>
<organism evidence="7">
    <name type="scientific">Caenorhabditis brenneri</name>
    <name type="common">Nematode worm</name>
    <dbReference type="NCBI Taxonomy" id="135651"/>
    <lineage>
        <taxon>Eukaryota</taxon>
        <taxon>Metazoa</taxon>
        <taxon>Ecdysozoa</taxon>
        <taxon>Nematoda</taxon>
        <taxon>Chromadorea</taxon>
        <taxon>Rhabditida</taxon>
        <taxon>Rhabditina</taxon>
        <taxon>Rhabditomorpha</taxon>
        <taxon>Rhabditoidea</taxon>
        <taxon>Rhabditidae</taxon>
        <taxon>Peloderinae</taxon>
        <taxon>Caenorhabditis</taxon>
    </lineage>
</organism>
<dbReference type="OMA" id="FRFICEN"/>
<dbReference type="CDD" id="cd00037">
    <property type="entry name" value="CLECT"/>
    <property type="match status" value="2"/>
</dbReference>
<dbReference type="InParanoid" id="G0N322"/>
<dbReference type="PANTHER" id="PTHR22991:SF44">
    <property type="entry name" value="C-TYPE LECTIN-RELATED"/>
    <property type="match status" value="1"/>
</dbReference>
<dbReference type="Gene3D" id="2.60.120.290">
    <property type="entry name" value="Spermadhesin, CUB domain"/>
    <property type="match status" value="1"/>
</dbReference>
<dbReference type="PROSITE" id="PS00615">
    <property type="entry name" value="C_TYPE_LECTIN_1"/>
    <property type="match status" value="1"/>
</dbReference>
<dbReference type="AlphaFoldDB" id="G0N322"/>
<dbReference type="CDD" id="cd00041">
    <property type="entry name" value="CUB"/>
    <property type="match status" value="1"/>
</dbReference>
<dbReference type="Gene3D" id="3.10.100.10">
    <property type="entry name" value="Mannose-Binding Protein A, subunit A"/>
    <property type="match status" value="2"/>
</dbReference>
<dbReference type="InterPro" id="IPR035914">
    <property type="entry name" value="Sperma_CUB_dom_sf"/>
</dbReference>
<evidence type="ECO:0000256" key="2">
    <source>
        <dbReference type="PROSITE-ProRule" id="PRU00059"/>
    </source>
</evidence>
<dbReference type="EMBL" id="GL379833">
    <property type="protein sequence ID" value="EGT51432.1"/>
    <property type="molecule type" value="Genomic_DNA"/>
</dbReference>
<keyword evidence="1" id="KW-1015">Disulfide bond</keyword>
<feature type="domain" description="C-type lectin" evidence="5">
    <location>
        <begin position="162"/>
        <end position="277"/>
    </location>
</feature>
<dbReference type="PROSITE" id="PS50041">
    <property type="entry name" value="C_TYPE_LECTIN_2"/>
    <property type="match status" value="2"/>
</dbReference>
<dbReference type="HOGENOM" id="CLU_037161_0_0_1"/>
<dbReference type="OrthoDB" id="5877913at2759"/>
<accession>G0N322</accession>
<evidence type="ECO:0008006" key="8">
    <source>
        <dbReference type="Google" id="ProtNLM"/>
    </source>
</evidence>
<dbReference type="SMART" id="SM00042">
    <property type="entry name" value="CUB"/>
    <property type="match status" value="1"/>
</dbReference>
<dbReference type="eggNOG" id="KOG4297">
    <property type="taxonomic scope" value="Eukaryota"/>
</dbReference>
<dbReference type="InterPro" id="IPR016186">
    <property type="entry name" value="C-type_lectin-like/link_sf"/>
</dbReference>
<gene>
    <name evidence="6" type="ORF">CAEBREN_21227</name>
</gene>
<dbReference type="PANTHER" id="PTHR22991">
    <property type="entry name" value="PROTEIN CBG13490"/>
    <property type="match status" value="1"/>
</dbReference>
<feature type="chain" id="PRO_5003404097" description="C-type LECtin" evidence="3">
    <location>
        <begin position="17"/>
        <end position="405"/>
    </location>
</feature>
<dbReference type="SUPFAM" id="SSF56436">
    <property type="entry name" value="C-type lectin-like"/>
    <property type="match status" value="2"/>
</dbReference>
<evidence type="ECO:0000256" key="3">
    <source>
        <dbReference type="SAM" id="SignalP"/>
    </source>
</evidence>
<evidence type="ECO:0000313" key="7">
    <source>
        <dbReference type="Proteomes" id="UP000008068"/>
    </source>
</evidence>
<reference evidence="7" key="1">
    <citation type="submission" date="2011-07" db="EMBL/GenBank/DDBJ databases">
        <authorList>
            <consortium name="Caenorhabditis brenneri Sequencing and Analysis Consortium"/>
            <person name="Wilson R.K."/>
        </authorList>
    </citation>
    <scope>NUCLEOTIDE SEQUENCE [LARGE SCALE GENOMIC DNA]</scope>
    <source>
        <strain evidence="7">PB2801</strain>
    </source>
</reference>
<feature type="domain" description="CUB" evidence="4">
    <location>
        <begin position="303"/>
        <end position="404"/>
    </location>
</feature>
<protein>
    <recommendedName>
        <fullName evidence="8">C-type LECtin</fullName>
    </recommendedName>
</protein>
<evidence type="ECO:0000313" key="6">
    <source>
        <dbReference type="EMBL" id="EGT51432.1"/>
    </source>
</evidence>
<feature type="domain" description="C-type lectin" evidence="5">
    <location>
        <begin position="29"/>
        <end position="149"/>
    </location>
</feature>
<dbReference type="Pfam" id="PF00431">
    <property type="entry name" value="CUB"/>
    <property type="match status" value="1"/>
</dbReference>
<dbReference type="InterPro" id="IPR016187">
    <property type="entry name" value="CTDL_fold"/>
</dbReference>
<dbReference type="InterPro" id="IPR001304">
    <property type="entry name" value="C-type_lectin-like"/>
</dbReference>
<dbReference type="InterPro" id="IPR018378">
    <property type="entry name" value="C-type_lectin_CS"/>
</dbReference>
<dbReference type="Pfam" id="PF00059">
    <property type="entry name" value="Lectin_C"/>
    <property type="match status" value="2"/>
</dbReference>
<dbReference type="InterPro" id="IPR000859">
    <property type="entry name" value="CUB_dom"/>
</dbReference>
<evidence type="ECO:0000259" key="5">
    <source>
        <dbReference type="PROSITE" id="PS50041"/>
    </source>
</evidence>
<dbReference type="SUPFAM" id="SSF49854">
    <property type="entry name" value="Spermadhesin, CUB domain"/>
    <property type="match status" value="1"/>
</dbReference>
<feature type="signal peptide" evidence="3">
    <location>
        <begin position="1"/>
        <end position="16"/>
    </location>
</feature>
<dbReference type="STRING" id="135651.G0N322"/>
<evidence type="ECO:0000259" key="4">
    <source>
        <dbReference type="PROSITE" id="PS01180"/>
    </source>
</evidence>
<comment type="caution">
    <text evidence="2">Lacks conserved residue(s) required for the propagation of feature annotation.</text>
</comment>
<name>G0N322_CAEBE</name>
<keyword evidence="3" id="KW-0732">Signal</keyword>
<dbReference type="Proteomes" id="UP000008068">
    <property type="component" value="Unassembled WGS sequence"/>
</dbReference>
<dbReference type="PROSITE" id="PS01180">
    <property type="entry name" value="CUB"/>
    <property type="match status" value="1"/>
</dbReference>
<sequence>MKSLVLLLLISSIAYGYDNTICKNGFNLVNNKCWKLFQDPANHTTAENTCTQYGGSLFMAKNAIDNRAILSFVGGYQIDSLWMGIFCIGSDKSQCYWDDQTGTTVIYDNFATGFPNSGIGRCVYYSLSGSPRGQWLNEDCTEKMPYICELPTTHTDVCDLNFNDNCYFRLDAQPFNVAQKQCEQMCGDMVSIHSAEENRFIASIYQDLPYDYIRIGGVATFSDFIVWTDGTTMDYNNLERIGVNGICLYMALKNTYNSTRGAWYAFDCSTPYNYVCKRPVGEPNCRSTPAPPPPPQPIATATCTSGVHVAPGVISSPGYPHYYTSGCQYTLTTFGPNKIRLFFNYCNISPNDYIYMYDGESAYAPLIPGKGTWTFTSTGNTMFINFKYGSNKPAPGFNATFYSVF</sequence>
<dbReference type="InterPro" id="IPR050976">
    <property type="entry name" value="Snaclec"/>
</dbReference>
<proteinExistence type="predicted"/>